<dbReference type="EC" id="2.7.8.-" evidence="1"/>
<organism evidence="1 2">
    <name type="scientific">Niveibacterium umoris</name>
    <dbReference type="NCBI Taxonomy" id="1193620"/>
    <lineage>
        <taxon>Bacteria</taxon>
        <taxon>Pseudomonadati</taxon>
        <taxon>Pseudomonadota</taxon>
        <taxon>Betaproteobacteria</taxon>
        <taxon>Rhodocyclales</taxon>
        <taxon>Rhodocyclaceae</taxon>
        <taxon>Niveibacterium</taxon>
    </lineage>
</organism>
<dbReference type="GO" id="GO:0008897">
    <property type="term" value="F:holo-[acyl-carrier-protein] synthase activity"/>
    <property type="evidence" value="ECO:0007669"/>
    <property type="project" value="InterPro"/>
</dbReference>
<name>A0A840BLD8_9RHOO</name>
<dbReference type="InterPro" id="IPR037143">
    <property type="entry name" value="4-PPantetheinyl_Trfase_dom_sf"/>
</dbReference>
<dbReference type="GO" id="GO:0000287">
    <property type="term" value="F:magnesium ion binding"/>
    <property type="evidence" value="ECO:0007669"/>
    <property type="project" value="InterPro"/>
</dbReference>
<gene>
    <name evidence="1" type="ORF">GGR36_002779</name>
</gene>
<keyword evidence="2" id="KW-1185">Reference proteome</keyword>
<reference evidence="1 2" key="1">
    <citation type="submission" date="2020-08" db="EMBL/GenBank/DDBJ databases">
        <title>Genomic Encyclopedia of Type Strains, Phase IV (KMG-IV): sequencing the most valuable type-strain genomes for metagenomic binning, comparative biology and taxonomic classification.</title>
        <authorList>
            <person name="Goeker M."/>
        </authorList>
    </citation>
    <scope>NUCLEOTIDE SEQUENCE [LARGE SCALE GENOMIC DNA]</scope>
    <source>
        <strain evidence="1 2">DSM 106739</strain>
    </source>
</reference>
<keyword evidence="1" id="KW-0808">Transferase</keyword>
<dbReference type="SUPFAM" id="SSF56214">
    <property type="entry name" value="4'-phosphopantetheinyl transferase"/>
    <property type="match status" value="1"/>
</dbReference>
<accession>A0A840BLD8</accession>
<dbReference type="EMBL" id="JACIET010000002">
    <property type="protein sequence ID" value="MBB4013433.1"/>
    <property type="molecule type" value="Genomic_DNA"/>
</dbReference>
<sequence>MDDAAIPVPLWPDAAPPPDARLIVIGLPTAPDAPRERTRLQVRRVLREVLAARLSLRFDNVPLQTTPGRAPRLAAPFAHIGLSFAHEAGLSLLAISFDGAVGVDLTPLSAVPQDWPGVARDYFGPAIAERLLRIADDGAVAAFAAEWSAMEARRKCAGMALVEWQGNASLPPTSTSPLALPPGWVGSLARPFSAA</sequence>
<proteinExistence type="predicted"/>
<dbReference type="RefSeq" id="WP_183635306.1">
    <property type="nucleotide sequence ID" value="NZ_BAABLE010000005.1"/>
</dbReference>
<dbReference type="Proteomes" id="UP000561045">
    <property type="component" value="Unassembled WGS sequence"/>
</dbReference>
<evidence type="ECO:0000313" key="1">
    <source>
        <dbReference type="EMBL" id="MBB4013433.1"/>
    </source>
</evidence>
<evidence type="ECO:0000313" key="2">
    <source>
        <dbReference type="Proteomes" id="UP000561045"/>
    </source>
</evidence>
<comment type="caution">
    <text evidence="1">The sequence shown here is derived from an EMBL/GenBank/DDBJ whole genome shotgun (WGS) entry which is preliminary data.</text>
</comment>
<dbReference type="AlphaFoldDB" id="A0A840BLD8"/>
<dbReference type="Gene3D" id="3.90.470.20">
    <property type="entry name" value="4'-phosphopantetheinyl transferase domain"/>
    <property type="match status" value="1"/>
</dbReference>
<protein>
    <submittedName>
        <fullName evidence="1">4'-phosphopantetheinyl transferase</fullName>
        <ecNumber evidence="1">2.7.8.-</ecNumber>
    </submittedName>
</protein>